<feature type="transmembrane region" description="Helical" evidence="1">
    <location>
        <begin position="174"/>
        <end position="196"/>
    </location>
</feature>
<organism evidence="2 3">
    <name type="scientific">Agathobacter rectalis</name>
    <dbReference type="NCBI Taxonomy" id="39491"/>
    <lineage>
        <taxon>Bacteria</taxon>
        <taxon>Bacillati</taxon>
        <taxon>Bacillota</taxon>
        <taxon>Clostridia</taxon>
        <taxon>Lachnospirales</taxon>
        <taxon>Lachnospiraceae</taxon>
        <taxon>Agathobacter</taxon>
    </lineage>
</organism>
<gene>
    <name evidence="2" type="ORF">T1815_09771</name>
</gene>
<proteinExistence type="predicted"/>
<feature type="transmembrane region" description="Helical" evidence="1">
    <location>
        <begin position="66"/>
        <end position="92"/>
    </location>
</feature>
<dbReference type="EMBL" id="CVRQ01000014">
    <property type="protein sequence ID" value="CRL35004.1"/>
    <property type="molecule type" value="Genomic_DNA"/>
</dbReference>
<dbReference type="AlphaFoldDB" id="A0A0M6WGP1"/>
<keyword evidence="1" id="KW-1133">Transmembrane helix</keyword>
<name>A0A0M6WGP1_9FIRM</name>
<protein>
    <recommendedName>
        <fullName evidence="4">ABC-2 family transporter protein</fullName>
    </recommendedName>
</protein>
<dbReference type="RefSeq" id="WP_055061359.1">
    <property type="nucleotide sequence ID" value="NZ_CVRQ01000014.1"/>
</dbReference>
<feature type="transmembrane region" description="Helical" evidence="1">
    <location>
        <begin position="113"/>
        <end position="136"/>
    </location>
</feature>
<evidence type="ECO:0000256" key="1">
    <source>
        <dbReference type="SAM" id="Phobius"/>
    </source>
</evidence>
<dbReference type="Proteomes" id="UP000049472">
    <property type="component" value="Unassembled WGS sequence"/>
</dbReference>
<feature type="transmembrane region" description="Helical" evidence="1">
    <location>
        <begin position="232"/>
        <end position="258"/>
    </location>
</feature>
<keyword evidence="3" id="KW-1185">Reference proteome</keyword>
<evidence type="ECO:0008006" key="4">
    <source>
        <dbReference type="Google" id="ProtNLM"/>
    </source>
</evidence>
<evidence type="ECO:0000313" key="3">
    <source>
        <dbReference type="Proteomes" id="UP000049472"/>
    </source>
</evidence>
<feature type="transmembrane region" description="Helical" evidence="1">
    <location>
        <begin position="15"/>
        <end position="34"/>
    </location>
</feature>
<accession>A0A0M6WGP1</accession>
<keyword evidence="1" id="KW-0472">Membrane</keyword>
<evidence type="ECO:0000313" key="2">
    <source>
        <dbReference type="EMBL" id="CRL35004.1"/>
    </source>
</evidence>
<feature type="transmembrane region" description="Helical" evidence="1">
    <location>
        <begin position="203"/>
        <end position="220"/>
    </location>
</feature>
<keyword evidence="1" id="KW-0812">Transmembrane</keyword>
<sequence>MRQQLNRIISDKKSIGMIIFMLVIPILDIVQIYYQDIIKINGEMGKPYPLYVTFLSCYSQGHIFQMIYLCFLPLYLLVIVGEESIVDYITGYKNILICKMGKNKYILQKMKSAFIVSFTIVFVGLGLNLILSQVVFNGGTNTPFDAEPLKYDSFVMVETFLFEISYTHPLTTNIVYILITAIFAGVLGMMGAALAISIHERKMVYALTFAIWFIPILFKNSSMHIFQPFMEYGFNVVVPVAIWCIVLYILVIITAIIWEKKIVEV</sequence>
<reference evidence="3" key="1">
    <citation type="submission" date="2015-05" db="EMBL/GenBank/DDBJ databases">
        <authorList>
            <consortium name="Pathogen Informatics"/>
        </authorList>
    </citation>
    <scope>NUCLEOTIDE SEQUENCE [LARGE SCALE GENOMIC DNA]</scope>
    <source>
        <strain evidence="3">T1-815</strain>
    </source>
</reference>